<reference evidence="10 11" key="1">
    <citation type="submission" date="2018-11" db="EMBL/GenBank/DDBJ databases">
        <title>Draft genome sequence of Gordonia sp. RS15-1S isolated from rice stems.</title>
        <authorList>
            <person name="Muangham S."/>
        </authorList>
    </citation>
    <scope>NUCLEOTIDE SEQUENCE [LARGE SCALE GENOMIC DNA]</scope>
    <source>
        <strain evidence="10 11">RS15-1S</strain>
    </source>
</reference>
<dbReference type="Gene3D" id="3.90.550.10">
    <property type="entry name" value="Spore Coat Polysaccharide Biosynthesis Protein SpsA, Chain A"/>
    <property type="match status" value="1"/>
</dbReference>
<organism evidence="10 11">
    <name type="scientific">Gordonia oryzae</name>
    <dbReference type="NCBI Taxonomy" id="2487349"/>
    <lineage>
        <taxon>Bacteria</taxon>
        <taxon>Bacillati</taxon>
        <taxon>Actinomycetota</taxon>
        <taxon>Actinomycetes</taxon>
        <taxon>Mycobacteriales</taxon>
        <taxon>Gordoniaceae</taxon>
        <taxon>Gordonia</taxon>
    </lineage>
</organism>
<dbReference type="EMBL" id="RKMH01000012">
    <property type="protein sequence ID" value="RPA58278.1"/>
    <property type="molecule type" value="Genomic_DNA"/>
</dbReference>
<evidence type="ECO:0000256" key="8">
    <source>
        <dbReference type="HAMAP-Rule" id="MF_00316"/>
    </source>
</evidence>
<keyword evidence="7 8" id="KW-0501">Molybdenum cofactor biosynthesis</keyword>
<dbReference type="EC" id="2.7.7.77" evidence="8"/>
<evidence type="ECO:0000256" key="6">
    <source>
        <dbReference type="ARBA" id="ARBA00023134"/>
    </source>
</evidence>
<comment type="similarity">
    <text evidence="8">Belongs to the MobA family.</text>
</comment>
<keyword evidence="11" id="KW-1185">Reference proteome</keyword>
<dbReference type="HAMAP" id="MF_00316">
    <property type="entry name" value="MobA"/>
    <property type="match status" value="1"/>
</dbReference>
<dbReference type="GO" id="GO:0005525">
    <property type="term" value="F:GTP binding"/>
    <property type="evidence" value="ECO:0007669"/>
    <property type="project" value="UniProtKB-UniRule"/>
</dbReference>
<feature type="binding site" evidence="8">
    <location>
        <position position="115"/>
    </location>
    <ligand>
        <name>Mg(2+)</name>
        <dbReference type="ChEBI" id="CHEBI:18420"/>
    </ligand>
</feature>
<dbReference type="Proteomes" id="UP000267536">
    <property type="component" value="Unassembled WGS sequence"/>
</dbReference>
<gene>
    <name evidence="8" type="primary">mobA</name>
    <name evidence="10" type="ORF">EF294_16100</name>
</gene>
<evidence type="ECO:0000256" key="1">
    <source>
        <dbReference type="ARBA" id="ARBA00022490"/>
    </source>
</evidence>
<protein>
    <recommendedName>
        <fullName evidence="8">Probable molybdenum cofactor guanylyltransferase</fullName>
        <shortName evidence="8">MoCo guanylyltransferase</shortName>
        <ecNumber evidence="8">2.7.7.77</ecNumber>
    </recommendedName>
    <alternativeName>
        <fullName evidence="8">GTP:molybdopterin guanylyltransferase</fullName>
    </alternativeName>
    <alternativeName>
        <fullName evidence="8">Mo-MPT guanylyltransferase</fullName>
    </alternativeName>
    <alternativeName>
        <fullName evidence="8">Molybdopterin guanylyltransferase</fullName>
    </alternativeName>
    <alternativeName>
        <fullName evidence="8">Molybdopterin-guanine dinucleotide synthase</fullName>
        <shortName evidence="8">MGD synthase</shortName>
    </alternativeName>
</protein>
<dbReference type="AlphaFoldDB" id="A0A3N4G870"/>
<keyword evidence="10" id="KW-0548">Nucleotidyltransferase</keyword>
<keyword evidence="5 8" id="KW-0460">Magnesium</keyword>
<evidence type="ECO:0000259" key="9">
    <source>
        <dbReference type="Pfam" id="PF12804"/>
    </source>
</evidence>
<comment type="cofactor">
    <cofactor evidence="8">
        <name>Mg(2+)</name>
        <dbReference type="ChEBI" id="CHEBI:18420"/>
    </cofactor>
</comment>
<evidence type="ECO:0000256" key="3">
    <source>
        <dbReference type="ARBA" id="ARBA00022723"/>
    </source>
</evidence>
<accession>A0A3N4G870</accession>
<evidence type="ECO:0000313" key="11">
    <source>
        <dbReference type="Proteomes" id="UP000267536"/>
    </source>
</evidence>
<dbReference type="OrthoDB" id="9788394at2"/>
<comment type="caution">
    <text evidence="10">The sequence shown here is derived from an EMBL/GenBank/DDBJ whole genome shotgun (WGS) entry which is preliminary data.</text>
</comment>
<evidence type="ECO:0000256" key="4">
    <source>
        <dbReference type="ARBA" id="ARBA00022741"/>
    </source>
</evidence>
<keyword evidence="4 8" id="KW-0547">Nucleotide-binding</keyword>
<dbReference type="GO" id="GO:0046872">
    <property type="term" value="F:metal ion binding"/>
    <property type="evidence" value="ECO:0007669"/>
    <property type="project" value="UniProtKB-KW"/>
</dbReference>
<keyword evidence="3 8" id="KW-0479">Metal-binding</keyword>
<comment type="caution">
    <text evidence="8">Lacks conserved residue(s) required for the propagation of feature annotation.</text>
</comment>
<evidence type="ECO:0000256" key="2">
    <source>
        <dbReference type="ARBA" id="ARBA00022679"/>
    </source>
</evidence>
<dbReference type="GO" id="GO:0061603">
    <property type="term" value="F:molybdenum cofactor guanylyltransferase activity"/>
    <property type="evidence" value="ECO:0007669"/>
    <property type="project" value="UniProtKB-EC"/>
</dbReference>
<sequence>MTADTPDTSTVGLAALVLAGGRSRRMGRNKAAMEWQGQPMLAGIVEVLNGCCDCGVFVAAPTGSPAYQELHGTGGPRARWVTGEQQGAGPLGGLAAGLATTGEHGAEMAFVCATDMPMIAPGLVAELSAAMTKSTEAVVAHDADRDHPMAAIYRVGAADTVAALVESGERRMTAALDALVTRRITVSDPSWLINVNAPEDLHRLRALAP</sequence>
<dbReference type="CDD" id="cd02503">
    <property type="entry name" value="MobA"/>
    <property type="match status" value="1"/>
</dbReference>
<dbReference type="PANTHER" id="PTHR19136:SF81">
    <property type="entry name" value="MOLYBDENUM COFACTOR GUANYLYLTRANSFERASE"/>
    <property type="match status" value="1"/>
</dbReference>
<comment type="domain">
    <text evidence="8">The N-terminal domain determines nucleotide recognition and specific binding, while the C-terminal domain determines the specific binding to the target protein.</text>
</comment>
<dbReference type="InterPro" id="IPR029044">
    <property type="entry name" value="Nucleotide-diphossugar_trans"/>
</dbReference>
<dbReference type="InterPro" id="IPR025877">
    <property type="entry name" value="MobA-like_NTP_Trfase"/>
</dbReference>
<dbReference type="RefSeq" id="WP_123931835.1">
    <property type="nucleotide sequence ID" value="NZ_JBPSDP010000001.1"/>
</dbReference>
<dbReference type="SUPFAM" id="SSF53448">
    <property type="entry name" value="Nucleotide-diphospho-sugar transferases"/>
    <property type="match status" value="1"/>
</dbReference>
<dbReference type="Pfam" id="PF12804">
    <property type="entry name" value="NTP_transf_3"/>
    <property type="match status" value="1"/>
</dbReference>
<evidence type="ECO:0000256" key="7">
    <source>
        <dbReference type="ARBA" id="ARBA00023150"/>
    </source>
</evidence>
<dbReference type="GO" id="GO:0006777">
    <property type="term" value="P:Mo-molybdopterin cofactor biosynthetic process"/>
    <property type="evidence" value="ECO:0007669"/>
    <property type="project" value="UniProtKB-KW"/>
</dbReference>
<feature type="binding site" evidence="8">
    <location>
        <position position="115"/>
    </location>
    <ligand>
        <name>GTP</name>
        <dbReference type="ChEBI" id="CHEBI:37565"/>
    </ligand>
</feature>
<keyword evidence="1 8" id="KW-0963">Cytoplasm</keyword>
<dbReference type="InterPro" id="IPR013482">
    <property type="entry name" value="Molybde_CF_guanTrfase"/>
</dbReference>
<comment type="catalytic activity">
    <reaction evidence="8">
        <text>Mo-molybdopterin + GTP + H(+) = Mo-molybdopterin guanine dinucleotide + diphosphate</text>
        <dbReference type="Rhea" id="RHEA:34243"/>
        <dbReference type="ChEBI" id="CHEBI:15378"/>
        <dbReference type="ChEBI" id="CHEBI:33019"/>
        <dbReference type="ChEBI" id="CHEBI:37565"/>
        <dbReference type="ChEBI" id="CHEBI:71302"/>
        <dbReference type="ChEBI" id="CHEBI:71310"/>
        <dbReference type="EC" id="2.7.7.77"/>
    </reaction>
</comment>
<dbReference type="PANTHER" id="PTHR19136">
    <property type="entry name" value="MOLYBDENUM COFACTOR GUANYLYLTRANSFERASE"/>
    <property type="match status" value="1"/>
</dbReference>
<feature type="domain" description="MobA-like NTP transferase" evidence="9">
    <location>
        <begin position="15"/>
        <end position="176"/>
    </location>
</feature>
<comment type="function">
    <text evidence="8">Transfers a GMP moiety from GTP to Mo-molybdopterin (Mo-MPT) cofactor (Moco or molybdenum cofactor) to form Mo-molybdopterin guanine dinucleotide (Mo-MGD) cofactor.</text>
</comment>
<dbReference type="GO" id="GO:0005737">
    <property type="term" value="C:cytoplasm"/>
    <property type="evidence" value="ECO:0007669"/>
    <property type="project" value="UniProtKB-SubCell"/>
</dbReference>
<comment type="subcellular location">
    <subcellularLocation>
        <location evidence="8">Cytoplasm</location>
    </subcellularLocation>
</comment>
<keyword evidence="6 8" id="KW-0342">GTP-binding</keyword>
<keyword evidence="2 8" id="KW-0808">Transferase</keyword>
<feature type="binding site" evidence="8">
    <location>
        <begin position="18"/>
        <end position="20"/>
    </location>
    <ligand>
        <name>GTP</name>
        <dbReference type="ChEBI" id="CHEBI:37565"/>
    </ligand>
</feature>
<evidence type="ECO:0000313" key="10">
    <source>
        <dbReference type="EMBL" id="RPA58278.1"/>
    </source>
</evidence>
<feature type="binding site" evidence="8">
    <location>
        <position position="30"/>
    </location>
    <ligand>
        <name>GTP</name>
        <dbReference type="ChEBI" id="CHEBI:37565"/>
    </ligand>
</feature>
<name>A0A3N4G870_9ACTN</name>
<proteinExistence type="inferred from homology"/>
<evidence type="ECO:0000256" key="5">
    <source>
        <dbReference type="ARBA" id="ARBA00022842"/>
    </source>
</evidence>